<evidence type="ECO:0000313" key="8">
    <source>
        <dbReference type="Proteomes" id="UP000231259"/>
    </source>
</evidence>
<feature type="domain" description="ABC1 atypical kinase-like" evidence="6">
    <location>
        <begin position="100"/>
        <end position="338"/>
    </location>
</feature>
<dbReference type="PANTHER" id="PTHR43851:SF3">
    <property type="entry name" value="COENZYME Q8"/>
    <property type="match status" value="1"/>
</dbReference>
<evidence type="ECO:0000256" key="1">
    <source>
        <dbReference type="ARBA" id="ARBA00009670"/>
    </source>
</evidence>
<dbReference type="PANTHER" id="PTHR43851">
    <property type="match status" value="1"/>
</dbReference>
<feature type="transmembrane region" description="Helical" evidence="5">
    <location>
        <begin position="20"/>
        <end position="43"/>
    </location>
</feature>
<dbReference type="InterPro" id="IPR011009">
    <property type="entry name" value="Kinase-like_dom_sf"/>
</dbReference>
<dbReference type="GO" id="GO:0005524">
    <property type="term" value="F:ATP binding"/>
    <property type="evidence" value="ECO:0007669"/>
    <property type="project" value="UniProtKB-KW"/>
</dbReference>
<dbReference type="CDD" id="cd13970">
    <property type="entry name" value="ABC1_ADCK3"/>
    <property type="match status" value="1"/>
</dbReference>
<evidence type="ECO:0000256" key="5">
    <source>
        <dbReference type="SAM" id="Phobius"/>
    </source>
</evidence>
<name>A0A2G8RBI3_9RHOB</name>
<dbReference type="GO" id="GO:0006744">
    <property type="term" value="P:ubiquinone biosynthetic process"/>
    <property type="evidence" value="ECO:0007669"/>
    <property type="project" value="TreeGrafter"/>
</dbReference>
<proteinExistence type="inferred from homology"/>
<keyword evidence="4" id="KW-0067">ATP-binding</keyword>
<reference evidence="7 8" key="1">
    <citation type="submission" date="2013-09" db="EMBL/GenBank/DDBJ databases">
        <title>Genome sequencing of Phaeobacter antarcticus sp. nov. SM1211.</title>
        <authorList>
            <person name="Zhang X.-Y."/>
            <person name="Liu C."/>
            <person name="Chen X.-L."/>
            <person name="Xie B.-B."/>
            <person name="Qin Q.-L."/>
            <person name="Rong J.-C."/>
            <person name="Zhang Y.-Z."/>
        </authorList>
    </citation>
    <scope>NUCLEOTIDE SEQUENCE [LARGE SCALE GENOMIC DNA]</scope>
    <source>
        <strain evidence="7 8">SM1211</strain>
    </source>
</reference>
<sequence length="439" mass="48901">MAESYKSREQRVPSGRLSRFSRFGALTTGILGNVAIGGARAYAAGQRPRLNDLLLTPGNATRLTRELANMRGAAMKMGQLLSMEAGDFIAPELSEILAHLRSDAHTMPGRQLKSVLVANWGADFLKQFRKFDVHPIAAASIGQVHRAVTRDGRDLAIKVQYPGVRGSIDSDLRNVASLLRLSGLLPRDLDIAPMLEEARRQLHEEADYQREGRALSDFGRLLENDQAFLVPALHGDLTTTDILAMDYVSGEPIETLKEAPQEVRDHVTTQLLTLLLQELFTFQLMQTDPNFANYRYQEDTGRIVLLDFGATRSFAPQLAQKFHHLLRAGLHKDRAGIRAAAIDIGYFSHSTAEHHQTQLLDMMEMALEPLTCPGTFDFGDSTLPARLREAGMAFGENRDFWEIPPMDTLFLQRKIGGLYLLATRLHARVDMPSLLAPHL</sequence>
<evidence type="ECO:0000313" key="7">
    <source>
        <dbReference type="EMBL" id="PIL18843.1"/>
    </source>
</evidence>
<comment type="similarity">
    <text evidence="1">Belongs to the protein kinase superfamily. ADCK protein kinase family.</text>
</comment>
<evidence type="ECO:0000256" key="2">
    <source>
        <dbReference type="ARBA" id="ARBA00022679"/>
    </source>
</evidence>
<dbReference type="Pfam" id="PF03109">
    <property type="entry name" value="ABC1"/>
    <property type="match status" value="1"/>
</dbReference>
<dbReference type="OrthoDB" id="9795390at2"/>
<evidence type="ECO:0000256" key="3">
    <source>
        <dbReference type="ARBA" id="ARBA00022741"/>
    </source>
</evidence>
<dbReference type="AlphaFoldDB" id="A0A2G8RBI3"/>
<accession>A0A2G8RBI3</accession>
<dbReference type="InterPro" id="IPR004147">
    <property type="entry name" value="ABC1_dom"/>
</dbReference>
<evidence type="ECO:0000259" key="6">
    <source>
        <dbReference type="Pfam" id="PF03109"/>
    </source>
</evidence>
<keyword evidence="5" id="KW-0472">Membrane</keyword>
<comment type="caution">
    <text evidence="7">The sequence shown here is derived from an EMBL/GenBank/DDBJ whole genome shotgun (WGS) entry which is preliminary data.</text>
</comment>
<protein>
    <recommendedName>
        <fullName evidence="6">ABC1 atypical kinase-like domain-containing protein</fullName>
    </recommendedName>
</protein>
<dbReference type="Proteomes" id="UP000231259">
    <property type="component" value="Unassembled WGS sequence"/>
</dbReference>
<dbReference type="InterPro" id="IPR034646">
    <property type="entry name" value="ADCK3_dom"/>
</dbReference>
<keyword evidence="5" id="KW-1133">Transmembrane helix</keyword>
<keyword evidence="5" id="KW-0812">Transmembrane</keyword>
<dbReference type="RefSeq" id="WP_099912040.1">
    <property type="nucleotide sequence ID" value="NZ_AWWI01000120.1"/>
</dbReference>
<gene>
    <name evidence="7" type="ORF">P775_17525</name>
</gene>
<evidence type="ECO:0000256" key="4">
    <source>
        <dbReference type="ARBA" id="ARBA00022840"/>
    </source>
</evidence>
<keyword evidence="3" id="KW-0547">Nucleotide-binding</keyword>
<dbReference type="SUPFAM" id="SSF56112">
    <property type="entry name" value="Protein kinase-like (PK-like)"/>
    <property type="match status" value="1"/>
</dbReference>
<keyword evidence="2" id="KW-0808">Transferase</keyword>
<dbReference type="InterPro" id="IPR051409">
    <property type="entry name" value="Atypical_kinase_ADCK"/>
</dbReference>
<dbReference type="EMBL" id="AWWI01000120">
    <property type="protein sequence ID" value="PIL18843.1"/>
    <property type="molecule type" value="Genomic_DNA"/>
</dbReference>
<organism evidence="7 8">
    <name type="scientific">Puniceibacterium antarcticum</name>
    <dbReference type="NCBI Taxonomy" id="1206336"/>
    <lineage>
        <taxon>Bacteria</taxon>
        <taxon>Pseudomonadati</taxon>
        <taxon>Pseudomonadota</taxon>
        <taxon>Alphaproteobacteria</taxon>
        <taxon>Rhodobacterales</taxon>
        <taxon>Paracoccaceae</taxon>
        <taxon>Puniceibacterium</taxon>
    </lineage>
</organism>
<dbReference type="GO" id="GO:0016740">
    <property type="term" value="F:transferase activity"/>
    <property type="evidence" value="ECO:0007669"/>
    <property type="project" value="UniProtKB-KW"/>
</dbReference>
<keyword evidence="8" id="KW-1185">Reference proteome</keyword>